<name>A0A9D4E9W2_DREPO</name>
<keyword evidence="6" id="KW-0732">Signal</keyword>
<dbReference type="Pfam" id="PF00082">
    <property type="entry name" value="Peptidase_S8"/>
    <property type="match status" value="1"/>
</dbReference>
<reference evidence="8" key="2">
    <citation type="submission" date="2020-11" db="EMBL/GenBank/DDBJ databases">
        <authorList>
            <person name="McCartney M.A."/>
            <person name="Auch B."/>
            <person name="Kono T."/>
            <person name="Mallez S."/>
            <person name="Becker A."/>
            <person name="Gohl D.M."/>
            <person name="Silverstein K.A.T."/>
            <person name="Koren S."/>
            <person name="Bechman K.B."/>
            <person name="Herman A."/>
            <person name="Abrahante J.E."/>
            <person name="Garbe J."/>
        </authorList>
    </citation>
    <scope>NUCLEOTIDE SEQUENCE</scope>
    <source>
        <strain evidence="8">Duluth1</strain>
        <tissue evidence="8">Whole animal</tissue>
    </source>
</reference>
<dbReference type="InterPro" id="IPR036852">
    <property type="entry name" value="Peptidase_S8/S53_dom_sf"/>
</dbReference>
<sequence length="448" mass="48312">MPLIYTLVFLLSIVHGQISDYTDKLFFKVNDEDFEHVSGVLRKEDYTFVSQIISGIYVFQKRGLTGKLSKKDLQSIKSYDDKIQTVEQVRRWQIQPTSNGLTGGNHGDPGSKYGMGIGDAWNLGVTGENVTLGVLDVGVDIAHPYLKDNIALQLSWNYDSNNSDVSPGYQHSYKEMLQSQDHGTNICGLLSANSNENATCAKGVAFQAKLAIMKVAHLDVKIGVFADDDNIARGLAHIANTISIYVNAFTYNNTFRNLDFATAAVLEQGTRSGREGKGSLFVFPSAKIGGGLENNLHTIVVSGVDSNGSVPASVDSNAAVLTSALAHGFSLMTRGMTTTTGTNPETKCTEKFGGTSASTAFLSGILALVLQANPDISWRDVMHIIVQSSEHESLMSESSNFTPNAAGKYFHAMFGFGLINAGKAVTLARTWTPVGNMFAVTGTHQSQR</sequence>
<evidence type="ECO:0000256" key="4">
    <source>
        <dbReference type="PIRSR" id="PIRSR615500-1"/>
    </source>
</evidence>
<organism evidence="8 9">
    <name type="scientific">Dreissena polymorpha</name>
    <name type="common">Zebra mussel</name>
    <name type="synonym">Mytilus polymorpha</name>
    <dbReference type="NCBI Taxonomy" id="45954"/>
    <lineage>
        <taxon>Eukaryota</taxon>
        <taxon>Metazoa</taxon>
        <taxon>Spiralia</taxon>
        <taxon>Lophotrochozoa</taxon>
        <taxon>Mollusca</taxon>
        <taxon>Bivalvia</taxon>
        <taxon>Autobranchia</taxon>
        <taxon>Heteroconchia</taxon>
        <taxon>Euheterodonta</taxon>
        <taxon>Imparidentia</taxon>
        <taxon>Neoheterodontei</taxon>
        <taxon>Myida</taxon>
        <taxon>Dreissenoidea</taxon>
        <taxon>Dreissenidae</taxon>
        <taxon>Dreissena</taxon>
    </lineage>
</organism>
<feature type="active site" description="Charge relay system" evidence="4 5">
    <location>
        <position position="136"/>
    </location>
</feature>
<evidence type="ECO:0000256" key="2">
    <source>
        <dbReference type="ARBA" id="ARBA00022801"/>
    </source>
</evidence>
<dbReference type="PROSITE" id="PS00137">
    <property type="entry name" value="SUBTILASE_HIS"/>
    <property type="match status" value="1"/>
</dbReference>
<evidence type="ECO:0000313" key="9">
    <source>
        <dbReference type="Proteomes" id="UP000828390"/>
    </source>
</evidence>
<dbReference type="SUPFAM" id="SSF52743">
    <property type="entry name" value="Subtilisin-like"/>
    <property type="match status" value="1"/>
</dbReference>
<keyword evidence="1 5" id="KW-0645">Protease</keyword>
<feature type="domain" description="Peptidase S8/S53" evidence="7">
    <location>
        <begin position="127"/>
        <end position="417"/>
    </location>
</feature>
<dbReference type="GO" id="GO:0000139">
    <property type="term" value="C:Golgi membrane"/>
    <property type="evidence" value="ECO:0007669"/>
    <property type="project" value="TreeGrafter"/>
</dbReference>
<comment type="caution">
    <text evidence="8">The sequence shown here is derived from an EMBL/GenBank/DDBJ whole genome shotgun (WGS) entry which is preliminary data.</text>
</comment>
<comment type="similarity">
    <text evidence="5">Belongs to the peptidase S8 family.</text>
</comment>
<dbReference type="InterPro" id="IPR015500">
    <property type="entry name" value="Peptidase_S8_subtilisin-rel"/>
</dbReference>
<reference evidence="8" key="1">
    <citation type="journal article" date="2019" name="bioRxiv">
        <title>The Genome of the Zebra Mussel, Dreissena polymorpha: A Resource for Invasive Species Research.</title>
        <authorList>
            <person name="McCartney M.A."/>
            <person name="Auch B."/>
            <person name="Kono T."/>
            <person name="Mallez S."/>
            <person name="Zhang Y."/>
            <person name="Obille A."/>
            <person name="Becker A."/>
            <person name="Abrahante J.E."/>
            <person name="Garbe J."/>
            <person name="Badalamenti J.P."/>
            <person name="Herman A."/>
            <person name="Mangelson H."/>
            <person name="Liachko I."/>
            <person name="Sullivan S."/>
            <person name="Sone E.D."/>
            <person name="Koren S."/>
            <person name="Silverstein K.A.T."/>
            <person name="Beckman K.B."/>
            <person name="Gohl D.M."/>
        </authorList>
    </citation>
    <scope>NUCLEOTIDE SEQUENCE</scope>
    <source>
        <strain evidence="8">Duluth1</strain>
        <tissue evidence="8">Whole animal</tissue>
    </source>
</reference>
<dbReference type="InterPro" id="IPR000209">
    <property type="entry name" value="Peptidase_S8/S53_dom"/>
</dbReference>
<evidence type="ECO:0000256" key="6">
    <source>
        <dbReference type="SAM" id="SignalP"/>
    </source>
</evidence>
<dbReference type="EMBL" id="JAIWYP010000009">
    <property type="protein sequence ID" value="KAH3774317.1"/>
    <property type="molecule type" value="Genomic_DNA"/>
</dbReference>
<dbReference type="GO" id="GO:0005802">
    <property type="term" value="C:trans-Golgi network"/>
    <property type="evidence" value="ECO:0007669"/>
    <property type="project" value="TreeGrafter"/>
</dbReference>
<feature type="active site" description="Charge relay system" evidence="4 5">
    <location>
        <position position="182"/>
    </location>
</feature>
<dbReference type="PANTHER" id="PTHR42884:SF14">
    <property type="entry name" value="NEUROENDOCRINE CONVERTASE 1"/>
    <property type="match status" value="1"/>
</dbReference>
<dbReference type="PROSITE" id="PS51892">
    <property type="entry name" value="SUBTILASE"/>
    <property type="match status" value="1"/>
</dbReference>
<evidence type="ECO:0000256" key="1">
    <source>
        <dbReference type="ARBA" id="ARBA00022670"/>
    </source>
</evidence>
<keyword evidence="9" id="KW-1185">Reference proteome</keyword>
<dbReference type="PANTHER" id="PTHR42884">
    <property type="entry name" value="PROPROTEIN CONVERTASE SUBTILISIN/KEXIN-RELATED"/>
    <property type="match status" value="1"/>
</dbReference>
<proteinExistence type="inferred from homology"/>
<accession>A0A9D4E9W2</accession>
<dbReference type="PRINTS" id="PR00723">
    <property type="entry name" value="SUBTILISIN"/>
</dbReference>
<protein>
    <recommendedName>
        <fullName evidence="7">Peptidase S8/S53 domain-containing protein</fullName>
    </recommendedName>
</protein>
<gene>
    <name evidence="8" type="ORF">DPMN_175696</name>
</gene>
<evidence type="ECO:0000256" key="5">
    <source>
        <dbReference type="PROSITE-ProRule" id="PRU01240"/>
    </source>
</evidence>
<keyword evidence="2 5" id="KW-0378">Hydrolase</keyword>
<feature type="non-terminal residue" evidence="8">
    <location>
        <position position="448"/>
    </location>
</feature>
<dbReference type="Proteomes" id="UP000828390">
    <property type="component" value="Unassembled WGS sequence"/>
</dbReference>
<feature type="signal peptide" evidence="6">
    <location>
        <begin position="1"/>
        <end position="16"/>
    </location>
</feature>
<evidence type="ECO:0000256" key="3">
    <source>
        <dbReference type="ARBA" id="ARBA00022825"/>
    </source>
</evidence>
<evidence type="ECO:0000313" key="8">
    <source>
        <dbReference type="EMBL" id="KAH3774317.1"/>
    </source>
</evidence>
<dbReference type="AlphaFoldDB" id="A0A9D4E9W2"/>
<dbReference type="Gene3D" id="3.40.50.200">
    <property type="entry name" value="Peptidase S8/S53 domain"/>
    <property type="match status" value="1"/>
</dbReference>
<feature type="chain" id="PRO_5038854792" description="Peptidase S8/S53 domain-containing protein" evidence="6">
    <location>
        <begin position="17"/>
        <end position="448"/>
    </location>
</feature>
<keyword evidence="3 5" id="KW-0720">Serine protease</keyword>
<dbReference type="GO" id="GO:0004252">
    <property type="term" value="F:serine-type endopeptidase activity"/>
    <property type="evidence" value="ECO:0007669"/>
    <property type="project" value="UniProtKB-UniRule"/>
</dbReference>
<evidence type="ECO:0000259" key="7">
    <source>
        <dbReference type="Pfam" id="PF00082"/>
    </source>
</evidence>
<dbReference type="GO" id="GO:0016485">
    <property type="term" value="P:protein processing"/>
    <property type="evidence" value="ECO:0007669"/>
    <property type="project" value="TreeGrafter"/>
</dbReference>
<dbReference type="InterPro" id="IPR022398">
    <property type="entry name" value="Peptidase_S8_His-AS"/>
</dbReference>
<feature type="active site" description="Charge relay system" evidence="4 5">
    <location>
        <position position="356"/>
    </location>
</feature>